<evidence type="ECO:0000313" key="3">
    <source>
        <dbReference type="Proteomes" id="UP001295684"/>
    </source>
</evidence>
<feature type="region of interest" description="Disordered" evidence="1">
    <location>
        <begin position="1"/>
        <end position="63"/>
    </location>
</feature>
<accession>A0AAD1UGV4</accession>
<dbReference type="InterPro" id="IPR046347">
    <property type="entry name" value="bZIP_sf"/>
</dbReference>
<feature type="compositionally biased region" description="Low complexity" evidence="1">
    <location>
        <begin position="1"/>
        <end position="18"/>
    </location>
</feature>
<dbReference type="EMBL" id="CAMPGE010006285">
    <property type="protein sequence ID" value="CAI2365134.1"/>
    <property type="molecule type" value="Genomic_DNA"/>
</dbReference>
<dbReference type="CDD" id="cd14686">
    <property type="entry name" value="bZIP"/>
    <property type="match status" value="1"/>
</dbReference>
<gene>
    <name evidence="2" type="ORF">ECRASSUSDP1_LOCUS6484</name>
</gene>
<feature type="region of interest" description="Disordered" evidence="1">
    <location>
        <begin position="198"/>
        <end position="249"/>
    </location>
</feature>
<dbReference type="GO" id="GO:0003700">
    <property type="term" value="F:DNA-binding transcription factor activity"/>
    <property type="evidence" value="ECO:0007669"/>
    <property type="project" value="InterPro"/>
</dbReference>
<reference evidence="2" key="1">
    <citation type="submission" date="2023-07" db="EMBL/GenBank/DDBJ databases">
        <authorList>
            <consortium name="AG Swart"/>
            <person name="Singh M."/>
            <person name="Singh A."/>
            <person name="Seah K."/>
            <person name="Emmerich C."/>
        </authorList>
    </citation>
    <scope>NUCLEOTIDE SEQUENCE</scope>
    <source>
        <strain evidence="2">DP1</strain>
    </source>
</reference>
<evidence type="ECO:0008006" key="4">
    <source>
        <dbReference type="Google" id="ProtNLM"/>
    </source>
</evidence>
<feature type="compositionally biased region" description="Basic and acidic residues" evidence="1">
    <location>
        <begin position="30"/>
        <end position="39"/>
    </location>
</feature>
<keyword evidence="3" id="KW-1185">Reference proteome</keyword>
<evidence type="ECO:0000256" key="1">
    <source>
        <dbReference type="SAM" id="MobiDB-lite"/>
    </source>
</evidence>
<name>A0AAD1UGV4_EUPCR</name>
<protein>
    <recommendedName>
        <fullName evidence="4">BZIP domain-containing protein</fullName>
    </recommendedName>
</protein>
<feature type="compositionally biased region" description="Basic and acidic residues" evidence="1">
    <location>
        <begin position="52"/>
        <end position="62"/>
    </location>
</feature>
<feature type="compositionally biased region" description="Polar residues" evidence="1">
    <location>
        <begin position="202"/>
        <end position="225"/>
    </location>
</feature>
<dbReference type="Proteomes" id="UP001295684">
    <property type="component" value="Unassembled WGS sequence"/>
</dbReference>
<feature type="compositionally biased region" description="Polar residues" evidence="1">
    <location>
        <begin position="240"/>
        <end position="249"/>
    </location>
</feature>
<evidence type="ECO:0000313" key="2">
    <source>
        <dbReference type="EMBL" id="CAI2365134.1"/>
    </source>
</evidence>
<dbReference type="SUPFAM" id="SSF57959">
    <property type="entry name" value="Leucine zipper domain"/>
    <property type="match status" value="1"/>
</dbReference>
<sequence length="249" mass="27956">MSVTKISVSSASSQQIVQNDEGVGQISQNSKDHSFDDPLSRVLASKGKNRERKSGKQRAREFRQRKKQYYQNLEKQNAELQQKIKTLTQNQNEMMILLKNNNIEIPQNDDLAKGQQFRPDPTKINDLGITQSKDDVGKTSLAQNSAFQHTKQLGKRSPIVPTPAPPAYNRSTMSSFMTVSRLVSLLGENSFIQKRDFKSTNEQDQLSSHANPQNPIDVNSENSKLGSLEEPILVDEIKESSSNPEEIVT</sequence>
<organism evidence="2 3">
    <name type="scientific">Euplotes crassus</name>
    <dbReference type="NCBI Taxonomy" id="5936"/>
    <lineage>
        <taxon>Eukaryota</taxon>
        <taxon>Sar</taxon>
        <taxon>Alveolata</taxon>
        <taxon>Ciliophora</taxon>
        <taxon>Intramacronucleata</taxon>
        <taxon>Spirotrichea</taxon>
        <taxon>Hypotrichia</taxon>
        <taxon>Euplotida</taxon>
        <taxon>Euplotidae</taxon>
        <taxon>Moneuplotes</taxon>
    </lineage>
</organism>
<dbReference type="Gene3D" id="1.20.5.170">
    <property type="match status" value="1"/>
</dbReference>
<dbReference type="AlphaFoldDB" id="A0AAD1UGV4"/>
<comment type="caution">
    <text evidence="2">The sequence shown here is derived from an EMBL/GenBank/DDBJ whole genome shotgun (WGS) entry which is preliminary data.</text>
</comment>
<proteinExistence type="predicted"/>